<evidence type="ECO:0000259" key="2">
    <source>
        <dbReference type="Pfam" id="PF01569"/>
    </source>
</evidence>
<dbReference type="Pfam" id="PF01569">
    <property type="entry name" value="PAP2"/>
    <property type="match status" value="1"/>
</dbReference>
<feature type="domain" description="Phosphatidic acid phosphatase type 2/haloperoxidase" evidence="2">
    <location>
        <begin position="65"/>
        <end position="174"/>
    </location>
</feature>
<dbReference type="InterPro" id="IPR036938">
    <property type="entry name" value="PAP2/HPO_sf"/>
</dbReference>
<dbReference type="InterPro" id="IPR000326">
    <property type="entry name" value="PAP2/HPO"/>
</dbReference>
<feature type="transmembrane region" description="Helical" evidence="1">
    <location>
        <begin position="31"/>
        <end position="53"/>
    </location>
</feature>
<dbReference type="SUPFAM" id="SSF48317">
    <property type="entry name" value="Acid phosphatase/Vanadium-dependent haloperoxidase"/>
    <property type="match status" value="1"/>
</dbReference>
<proteinExistence type="predicted"/>
<name>A0A6C0DEH4_9ZZZZ</name>
<dbReference type="AlphaFoldDB" id="A0A6C0DEH4"/>
<keyword evidence="1" id="KW-0812">Transmembrane</keyword>
<feature type="transmembrane region" description="Helical" evidence="1">
    <location>
        <begin position="59"/>
        <end position="79"/>
    </location>
</feature>
<feature type="transmembrane region" description="Helical" evidence="1">
    <location>
        <begin position="131"/>
        <end position="148"/>
    </location>
</feature>
<organism evidence="3">
    <name type="scientific">viral metagenome</name>
    <dbReference type="NCBI Taxonomy" id="1070528"/>
    <lineage>
        <taxon>unclassified sequences</taxon>
        <taxon>metagenomes</taxon>
        <taxon>organismal metagenomes</taxon>
    </lineage>
</organism>
<evidence type="ECO:0000313" key="3">
    <source>
        <dbReference type="EMBL" id="QHT14863.1"/>
    </source>
</evidence>
<reference evidence="3" key="1">
    <citation type="journal article" date="2020" name="Nature">
        <title>Giant virus diversity and host interactions through global metagenomics.</title>
        <authorList>
            <person name="Schulz F."/>
            <person name="Roux S."/>
            <person name="Paez-Espino D."/>
            <person name="Jungbluth S."/>
            <person name="Walsh D.A."/>
            <person name="Denef V.J."/>
            <person name="McMahon K.D."/>
            <person name="Konstantinidis K.T."/>
            <person name="Eloe-Fadrosh E.A."/>
            <person name="Kyrpides N.C."/>
            <person name="Woyke T."/>
        </authorList>
    </citation>
    <scope>NUCLEOTIDE SEQUENCE</scope>
    <source>
        <strain evidence="3">GVMAG-M-3300023174-141</strain>
    </source>
</reference>
<keyword evidence="1" id="KW-0472">Membrane</keyword>
<dbReference type="PANTHER" id="PTHR14969">
    <property type="entry name" value="SPHINGOSINE-1-PHOSPHATE PHOSPHOHYDROLASE"/>
    <property type="match status" value="1"/>
</dbReference>
<accession>A0A6C0DEH4</accession>
<dbReference type="EMBL" id="MN739593">
    <property type="protein sequence ID" value="QHT14863.1"/>
    <property type="molecule type" value="Genomic_DNA"/>
</dbReference>
<dbReference type="Gene3D" id="1.20.144.10">
    <property type="entry name" value="Phosphatidic acid phosphatase type 2/haloperoxidase"/>
    <property type="match status" value="1"/>
</dbReference>
<evidence type="ECO:0000256" key="1">
    <source>
        <dbReference type="SAM" id="Phobius"/>
    </source>
</evidence>
<sequence>MYDRIIIFILTYALYNMYSTRRLISADKEMIWDLISISAGGMYAVPFILYFMTYDLHQLLGFIGLVATLGIGEFIKHYIIKTASPRPKGATDCNLWCNDGNQEGRPGMPSGHSSQVVFFASFYYSQTKSPWIRSLLVMYALAVMYARYAKHCHTIPQIATGALLGFLISKCVYHRA</sequence>
<dbReference type="CDD" id="cd01610">
    <property type="entry name" value="PAP2_like"/>
    <property type="match status" value="1"/>
</dbReference>
<feature type="transmembrane region" description="Helical" evidence="1">
    <location>
        <begin position="6"/>
        <end position="24"/>
    </location>
</feature>
<dbReference type="PANTHER" id="PTHR14969:SF13">
    <property type="entry name" value="AT30094P"/>
    <property type="match status" value="1"/>
</dbReference>
<feature type="transmembrane region" description="Helical" evidence="1">
    <location>
        <begin position="154"/>
        <end position="173"/>
    </location>
</feature>
<keyword evidence="1" id="KW-1133">Transmembrane helix</keyword>
<dbReference type="GO" id="GO:0042392">
    <property type="term" value="F:sphingosine-1-phosphate phosphatase activity"/>
    <property type="evidence" value="ECO:0007669"/>
    <property type="project" value="TreeGrafter"/>
</dbReference>
<protein>
    <recommendedName>
        <fullName evidence="2">Phosphatidic acid phosphatase type 2/haloperoxidase domain-containing protein</fullName>
    </recommendedName>
</protein>